<dbReference type="PANTHER" id="PTHR13618:SF1">
    <property type="entry name" value="PROTEIN ROGDI HOMOLOG"/>
    <property type="match status" value="1"/>
</dbReference>
<protein>
    <recommendedName>
        <fullName evidence="3">RAVE subunit 2/Rogdi</fullName>
    </recommendedName>
</protein>
<keyword evidence="2" id="KW-1185">Reference proteome</keyword>
<dbReference type="EMBL" id="ML978713">
    <property type="protein sequence ID" value="KAF2090409.1"/>
    <property type="molecule type" value="Genomic_DNA"/>
</dbReference>
<dbReference type="OrthoDB" id="66510at2759"/>
<dbReference type="Proteomes" id="UP000799776">
    <property type="component" value="Unassembled WGS sequence"/>
</dbReference>
<organism evidence="1 2">
    <name type="scientific">Saccharata proteae CBS 121410</name>
    <dbReference type="NCBI Taxonomy" id="1314787"/>
    <lineage>
        <taxon>Eukaryota</taxon>
        <taxon>Fungi</taxon>
        <taxon>Dikarya</taxon>
        <taxon>Ascomycota</taxon>
        <taxon>Pezizomycotina</taxon>
        <taxon>Dothideomycetes</taxon>
        <taxon>Dothideomycetes incertae sedis</taxon>
        <taxon>Botryosphaeriales</taxon>
        <taxon>Saccharataceae</taxon>
        <taxon>Saccharata</taxon>
    </lineage>
</organism>
<gene>
    <name evidence="1" type="ORF">K490DRAFT_71992</name>
</gene>
<evidence type="ECO:0008006" key="3">
    <source>
        <dbReference type="Google" id="ProtNLM"/>
    </source>
</evidence>
<proteinExistence type="predicted"/>
<dbReference type="Pfam" id="PF10259">
    <property type="entry name" value="Rogdi_lz"/>
    <property type="match status" value="1"/>
</dbReference>
<accession>A0A9P4I0Q5</accession>
<name>A0A9P4I0Q5_9PEZI</name>
<evidence type="ECO:0000313" key="2">
    <source>
        <dbReference type="Proteomes" id="UP000799776"/>
    </source>
</evidence>
<comment type="caution">
    <text evidence="1">The sequence shown here is derived from an EMBL/GenBank/DDBJ whole genome shotgun (WGS) entry which is preliminary data.</text>
</comment>
<dbReference type="AlphaFoldDB" id="A0A9P4I0Q5"/>
<evidence type="ECO:0000313" key="1">
    <source>
        <dbReference type="EMBL" id="KAF2090409.1"/>
    </source>
</evidence>
<sequence>MSTAVWPPIPADRLVQEEDASLARELEWLLASLRETLQSLKAGLEECAALLAPTELGSTLVLSTVKSESLKGFVTRVGTRIVKGDIKIRLPSLPPPRGSPTYPLAISQAPHAPTLVVEQLTAARTHINSCLDVVDVTAWTGDATNANFISGQLKLLYDNLEEARLALKGQSDVNKPWWENAVDEKIFEPQLPSNVSFHLYLLDAAMVLEIRTVEPYNPADETGLFGLRDGLARALGVPRIPAHDEANDVFTYRGHQVKVKEKVRVETQDPSLISAMAKLNALERNVSLSRKALDVVMGKDE</sequence>
<reference evidence="1" key="1">
    <citation type="journal article" date="2020" name="Stud. Mycol.">
        <title>101 Dothideomycetes genomes: a test case for predicting lifestyles and emergence of pathogens.</title>
        <authorList>
            <person name="Haridas S."/>
            <person name="Albert R."/>
            <person name="Binder M."/>
            <person name="Bloem J."/>
            <person name="Labutti K."/>
            <person name="Salamov A."/>
            <person name="Andreopoulos B."/>
            <person name="Baker S."/>
            <person name="Barry K."/>
            <person name="Bills G."/>
            <person name="Bluhm B."/>
            <person name="Cannon C."/>
            <person name="Castanera R."/>
            <person name="Culley D."/>
            <person name="Daum C."/>
            <person name="Ezra D."/>
            <person name="Gonzalez J."/>
            <person name="Henrissat B."/>
            <person name="Kuo A."/>
            <person name="Liang C."/>
            <person name="Lipzen A."/>
            <person name="Lutzoni F."/>
            <person name="Magnuson J."/>
            <person name="Mondo S."/>
            <person name="Nolan M."/>
            <person name="Ohm R."/>
            <person name="Pangilinan J."/>
            <person name="Park H.-J."/>
            <person name="Ramirez L."/>
            <person name="Alfaro M."/>
            <person name="Sun H."/>
            <person name="Tritt A."/>
            <person name="Yoshinaga Y."/>
            <person name="Zwiers L.-H."/>
            <person name="Turgeon B."/>
            <person name="Goodwin S."/>
            <person name="Spatafora J."/>
            <person name="Crous P."/>
            <person name="Grigoriev I."/>
        </authorList>
    </citation>
    <scope>NUCLEOTIDE SEQUENCE</scope>
    <source>
        <strain evidence="1">CBS 121410</strain>
    </source>
</reference>
<dbReference type="GO" id="GO:0043291">
    <property type="term" value="C:RAVE complex"/>
    <property type="evidence" value="ECO:0007669"/>
    <property type="project" value="TreeGrafter"/>
</dbReference>
<dbReference type="PANTHER" id="PTHR13618">
    <property type="entry name" value="LEUCINE ZIPPER CONTAINING TRANSCRIPTION FACTOR LZF1"/>
    <property type="match status" value="1"/>
</dbReference>
<dbReference type="InterPro" id="IPR028241">
    <property type="entry name" value="RAVE2/Rogdi"/>
</dbReference>